<dbReference type="EMBL" id="JADEWZ010000063">
    <property type="protein sequence ID" value="MBE9118838.1"/>
    <property type="molecule type" value="Genomic_DNA"/>
</dbReference>
<evidence type="ECO:0000256" key="3">
    <source>
        <dbReference type="SAM" id="Phobius"/>
    </source>
</evidence>
<dbReference type="RefSeq" id="WP_194031933.1">
    <property type="nucleotide sequence ID" value="NZ_JADEWZ010000063.1"/>
</dbReference>
<dbReference type="GO" id="GO:0016020">
    <property type="term" value="C:membrane"/>
    <property type="evidence" value="ECO:0007669"/>
    <property type="project" value="UniProtKB-UniRule"/>
</dbReference>
<dbReference type="Proteomes" id="UP000654482">
    <property type="component" value="Unassembled WGS sequence"/>
</dbReference>
<dbReference type="InterPro" id="IPR007055">
    <property type="entry name" value="BON_dom"/>
</dbReference>
<evidence type="ECO:0000313" key="5">
    <source>
        <dbReference type="EMBL" id="MBE9118838.1"/>
    </source>
</evidence>
<dbReference type="Gene3D" id="3.30.1330.60">
    <property type="entry name" value="OmpA-like domain"/>
    <property type="match status" value="1"/>
</dbReference>
<keyword evidence="6" id="KW-1185">Reference proteome</keyword>
<evidence type="ECO:0000256" key="1">
    <source>
        <dbReference type="PROSITE-ProRule" id="PRU00473"/>
    </source>
</evidence>
<dbReference type="AlphaFoldDB" id="A0A8J7E0H1"/>
<feature type="compositionally biased region" description="Polar residues" evidence="2">
    <location>
        <begin position="22"/>
        <end position="36"/>
    </location>
</feature>
<feature type="region of interest" description="Disordered" evidence="2">
    <location>
        <begin position="1"/>
        <end position="252"/>
    </location>
</feature>
<gene>
    <name evidence="5" type="ORF">IQ249_23390</name>
</gene>
<keyword evidence="1 3" id="KW-0472">Membrane</keyword>
<feature type="transmembrane region" description="Helical" evidence="3">
    <location>
        <begin position="614"/>
        <end position="633"/>
    </location>
</feature>
<comment type="caution">
    <text evidence="5">The sequence shown here is derived from an EMBL/GenBank/DDBJ whole genome shotgun (WGS) entry which is preliminary data.</text>
</comment>
<evidence type="ECO:0000256" key="2">
    <source>
        <dbReference type="SAM" id="MobiDB-lite"/>
    </source>
</evidence>
<proteinExistence type="predicted"/>
<evidence type="ECO:0000259" key="4">
    <source>
        <dbReference type="PROSITE" id="PS51123"/>
    </source>
</evidence>
<feature type="compositionally biased region" description="Low complexity" evidence="2">
    <location>
        <begin position="37"/>
        <end position="54"/>
    </location>
</feature>
<sequence length="908" mass="99174">MASSDEHSATPKRPSESENADKINSNDGSSTPEITNETAGQLEQLLALLTGSSLSEEEERAATSNQTTVENLEPPANGNTSSKKGEVIPVELVEDSEPPANGNTSSKKGEVIPVELVEDSEPPTNGNAPSEKSEVIPVELVEDLEPPTNGNTPSEKSEVIPVEAIEDSEPLANESTPNSENEVVNLLSLLEHSTPPSHSEEEEDPSIHHHPEEEQTNFSVSYQQEKKPAESNSSSALVPRETTELQPTPSDDSLTMLQSLLLGPEVLGTEERVIELKEKLARLEKLISDPGELIELLLPVVAELLDRKVKLSNQEMCHALFPLIDKMIFERAKQDRIAMSSALAELIPLAIAQEIREAPDEVVRAIAPAMAPAIQEQIRLDRDSISQALAPEMGRAIKRQIELERDSMVDALYPVIGKTVARYLAEALQTINDKIANTMSADGVRRKIQAKIQGVSEAELILREAIPFRVQAAFLIQKTSGLLIAEAQQSGDRSLESDMIAGMLTAIRSFVNDCISQSGSIAELDEIEYGDSKILLEVAGYCYLAVVIQGDSPSNFVERVRETLSTLLQEYGDSIEQFDGDPETIPDGVLSLINQLVKEDEVLLEQSQSRSTPWALLGVTFILLSAIAVPWGIHQHRQKLYRRLETQTLSALTATPELSVYNFKATADKERLVLEGRVPNTLLRDRAGEIALALAPDRQVDNQIIAVNLPPDPIQAAAEVKRIATLLNREPGMNITARYQTFRPAPSLPLTGKVIVTGMVSRLAQTQQISQAFEEIPGVHSVSNTVDIEAPIVKTRIYFREGNAQIEPIDERGKISLLAKQLRQYPDINLKIVGHSPPSEQEGTKQLALQRAEAAQTALQNSGIDPTRLTVEGLTAAPSDVAKTAPDWMGRCVRFEAIVPTITPNTNN</sequence>
<dbReference type="SUPFAM" id="SSF103088">
    <property type="entry name" value="OmpA-like"/>
    <property type="match status" value="1"/>
</dbReference>
<dbReference type="PROSITE" id="PS51123">
    <property type="entry name" value="OMPA_2"/>
    <property type="match status" value="1"/>
</dbReference>
<feature type="compositionally biased region" description="Basic and acidic residues" evidence="2">
    <location>
        <begin position="1"/>
        <end position="21"/>
    </location>
</feature>
<dbReference type="InterPro" id="IPR006665">
    <property type="entry name" value="OmpA-like"/>
</dbReference>
<protein>
    <submittedName>
        <fullName evidence="5">BON domain-containing protein</fullName>
    </submittedName>
</protein>
<feature type="compositionally biased region" description="Low complexity" evidence="2">
    <location>
        <begin position="178"/>
        <end position="197"/>
    </location>
</feature>
<dbReference type="Pfam" id="PF04972">
    <property type="entry name" value="BON"/>
    <property type="match status" value="1"/>
</dbReference>
<evidence type="ECO:0000313" key="6">
    <source>
        <dbReference type="Proteomes" id="UP000654482"/>
    </source>
</evidence>
<keyword evidence="3" id="KW-1133">Transmembrane helix</keyword>
<feature type="domain" description="OmpA-like" evidence="4">
    <location>
        <begin position="786"/>
        <end position="903"/>
    </location>
</feature>
<dbReference type="InterPro" id="IPR036737">
    <property type="entry name" value="OmpA-like_sf"/>
</dbReference>
<reference evidence="5" key="1">
    <citation type="submission" date="2020-10" db="EMBL/GenBank/DDBJ databases">
        <authorList>
            <person name="Castelo-Branco R."/>
            <person name="Eusebio N."/>
            <person name="Adriana R."/>
            <person name="Vieira A."/>
            <person name="Brugerolle De Fraissinette N."/>
            <person name="Rezende De Castro R."/>
            <person name="Schneider M.P."/>
            <person name="Vasconcelos V."/>
            <person name="Leao P.N."/>
        </authorList>
    </citation>
    <scope>NUCLEOTIDE SEQUENCE</scope>
    <source>
        <strain evidence="5">LEGE 07157</strain>
    </source>
</reference>
<name>A0A8J7E0H1_9CYAN</name>
<keyword evidence="3" id="KW-0812">Transmembrane</keyword>
<organism evidence="5 6">
    <name type="scientific">Lusitaniella coriacea LEGE 07157</name>
    <dbReference type="NCBI Taxonomy" id="945747"/>
    <lineage>
        <taxon>Bacteria</taxon>
        <taxon>Bacillati</taxon>
        <taxon>Cyanobacteriota</taxon>
        <taxon>Cyanophyceae</taxon>
        <taxon>Spirulinales</taxon>
        <taxon>Lusitaniellaceae</taxon>
        <taxon>Lusitaniella</taxon>
    </lineage>
</organism>
<accession>A0A8J7E0H1</accession>
<dbReference type="Pfam" id="PF00691">
    <property type="entry name" value="OmpA"/>
    <property type="match status" value="1"/>
</dbReference>